<evidence type="ECO:0000256" key="1">
    <source>
        <dbReference type="ARBA" id="ARBA00012493"/>
    </source>
</evidence>
<feature type="domain" description="Reverse transcriptase" evidence="9">
    <location>
        <begin position="1"/>
        <end position="94"/>
    </location>
</feature>
<dbReference type="InterPro" id="IPR050951">
    <property type="entry name" value="Retrovirus_Pol_polyprotein"/>
</dbReference>
<dbReference type="Proteomes" id="UP000054826">
    <property type="component" value="Unassembled WGS sequence"/>
</dbReference>
<dbReference type="GO" id="GO:0042575">
    <property type="term" value="C:DNA polymerase complex"/>
    <property type="evidence" value="ECO:0007669"/>
    <property type="project" value="UniProtKB-ARBA"/>
</dbReference>
<dbReference type="PANTHER" id="PTHR37984:SF5">
    <property type="entry name" value="PROTEIN NYNRIN-LIKE"/>
    <property type="match status" value="1"/>
</dbReference>
<evidence type="ECO:0000256" key="2">
    <source>
        <dbReference type="ARBA" id="ARBA00022679"/>
    </source>
</evidence>
<keyword evidence="7" id="KW-0695">RNA-directed DNA polymerase</keyword>
<dbReference type="SUPFAM" id="SSF56672">
    <property type="entry name" value="DNA/RNA polymerases"/>
    <property type="match status" value="1"/>
</dbReference>
<dbReference type="InterPro" id="IPR043502">
    <property type="entry name" value="DNA/RNA_pol_sf"/>
</dbReference>
<accession>A0A0V1K2Z0</accession>
<evidence type="ECO:0000313" key="11">
    <source>
        <dbReference type="Proteomes" id="UP000054826"/>
    </source>
</evidence>
<dbReference type="InterPro" id="IPR036397">
    <property type="entry name" value="RNaseH_sf"/>
</dbReference>
<dbReference type="PANTHER" id="PTHR37984">
    <property type="entry name" value="PROTEIN CBG26694"/>
    <property type="match status" value="1"/>
</dbReference>
<keyword evidence="2" id="KW-0808">Transferase</keyword>
<feature type="compositionally biased region" description="Polar residues" evidence="8">
    <location>
        <begin position="639"/>
        <end position="652"/>
    </location>
</feature>
<dbReference type="GO" id="GO:0003676">
    <property type="term" value="F:nucleic acid binding"/>
    <property type="evidence" value="ECO:0007669"/>
    <property type="project" value="InterPro"/>
</dbReference>
<proteinExistence type="predicted"/>
<evidence type="ECO:0000256" key="7">
    <source>
        <dbReference type="ARBA" id="ARBA00022918"/>
    </source>
</evidence>
<feature type="region of interest" description="Disordered" evidence="8">
    <location>
        <begin position="639"/>
        <end position="694"/>
    </location>
</feature>
<evidence type="ECO:0000256" key="5">
    <source>
        <dbReference type="ARBA" id="ARBA00022759"/>
    </source>
</evidence>
<comment type="caution">
    <text evidence="10">The sequence shown here is derived from an EMBL/GenBank/DDBJ whole genome shotgun (WGS) entry which is preliminary data.</text>
</comment>
<dbReference type="GO" id="GO:0016787">
    <property type="term" value="F:hydrolase activity"/>
    <property type="evidence" value="ECO:0007669"/>
    <property type="project" value="UniProtKB-KW"/>
</dbReference>
<dbReference type="FunFam" id="3.30.70.270:FF:000020">
    <property type="entry name" value="Transposon Tf2-6 polyprotein-like Protein"/>
    <property type="match status" value="1"/>
</dbReference>
<dbReference type="Pfam" id="PF00078">
    <property type="entry name" value="RVT_1"/>
    <property type="match status" value="1"/>
</dbReference>
<keyword evidence="3" id="KW-0548">Nucleotidyltransferase</keyword>
<evidence type="ECO:0000313" key="10">
    <source>
        <dbReference type="EMBL" id="KRZ41615.1"/>
    </source>
</evidence>
<gene>
    <name evidence="10" type="primary">Tf2-6</name>
    <name evidence="10" type="ORF">T4C_1083</name>
</gene>
<reference evidence="10 11" key="1">
    <citation type="submission" date="2015-01" db="EMBL/GenBank/DDBJ databases">
        <title>Evolution of Trichinella species and genotypes.</title>
        <authorList>
            <person name="Korhonen P.K."/>
            <person name="Edoardo P."/>
            <person name="Giuseppe L.R."/>
            <person name="Gasser R.B."/>
        </authorList>
    </citation>
    <scope>NUCLEOTIDE SEQUENCE [LARGE SCALE GENOMIC DNA]</scope>
    <source>
        <strain evidence="10">ISS176</strain>
    </source>
</reference>
<protein>
    <recommendedName>
        <fullName evidence="1">RNA-directed DNA polymerase</fullName>
        <ecNumber evidence="1">2.7.7.49</ecNumber>
    </recommendedName>
</protein>
<dbReference type="AlphaFoldDB" id="A0A0V1K2Z0"/>
<keyword evidence="6" id="KW-0378">Hydrolase</keyword>
<dbReference type="CDD" id="cd09274">
    <property type="entry name" value="RNase_HI_RT_Ty3"/>
    <property type="match status" value="1"/>
</dbReference>
<dbReference type="PROSITE" id="PS50878">
    <property type="entry name" value="RT_POL"/>
    <property type="match status" value="1"/>
</dbReference>
<keyword evidence="4" id="KW-0540">Nuclease</keyword>
<dbReference type="Gene3D" id="3.30.70.270">
    <property type="match status" value="2"/>
</dbReference>
<organism evidence="10 11">
    <name type="scientific">Trichinella pseudospiralis</name>
    <name type="common">Parasitic roundworm</name>
    <dbReference type="NCBI Taxonomy" id="6337"/>
    <lineage>
        <taxon>Eukaryota</taxon>
        <taxon>Metazoa</taxon>
        <taxon>Ecdysozoa</taxon>
        <taxon>Nematoda</taxon>
        <taxon>Enoplea</taxon>
        <taxon>Dorylaimia</taxon>
        <taxon>Trichinellida</taxon>
        <taxon>Trichinellidae</taxon>
        <taxon>Trichinella</taxon>
    </lineage>
</organism>
<dbReference type="Gene3D" id="3.30.420.10">
    <property type="entry name" value="Ribonuclease H-like superfamily/Ribonuclease H"/>
    <property type="match status" value="1"/>
</dbReference>
<dbReference type="EMBL" id="JYDV01000019">
    <property type="protein sequence ID" value="KRZ41615.1"/>
    <property type="molecule type" value="Genomic_DNA"/>
</dbReference>
<evidence type="ECO:0000256" key="4">
    <source>
        <dbReference type="ARBA" id="ARBA00022722"/>
    </source>
</evidence>
<dbReference type="InterPro" id="IPR000477">
    <property type="entry name" value="RT_dom"/>
</dbReference>
<dbReference type="SUPFAM" id="SSF53098">
    <property type="entry name" value="Ribonuclease H-like"/>
    <property type="match status" value="1"/>
</dbReference>
<dbReference type="Pfam" id="PF17917">
    <property type="entry name" value="RT_RNaseH"/>
    <property type="match status" value="1"/>
</dbReference>
<feature type="compositionally biased region" description="Basic and acidic residues" evidence="8">
    <location>
        <begin position="653"/>
        <end position="677"/>
    </location>
</feature>
<dbReference type="InterPro" id="IPR012337">
    <property type="entry name" value="RNaseH-like_sf"/>
</dbReference>
<evidence type="ECO:0000256" key="6">
    <source>
        <dbReference type="ARBA" id="ARBA00022801"/>
    </source>
</evidence>
<dbReference type="InterPro" id="IPR043128">
    <property type="entry name" value="Rev_trsase/Diguanyl_cyclase"/>
</dbReference>
<keyword evidence="5" id="KW-0255">Endonuclease</keyword>
<evidence type="ECO:0000256" key="8">
    <source>
        <dbReference type="SAM" id="MobiDB-lite"/>
    </source>
</evidence>
<dbReference type="GO" id="GO:0004519">
    <property type="term" value="F:endonuclease activity"/>
    <property type="evidence" value="ECO:0007669"/>
    <property type="project" value="UniProtKB-KW"/>
</dbReference>
<dbReference type="EC" id="2.7.7.49" evidence="1"/>
<dbReference type="InterPro" id="IPR041373">
    <property type="entry name" value="RT_RNaseH"/>
</dbReference>
<sequence>MLLCYLQGPEIQAVMTVTLGTYLKTQKMNLIQKLSCIPNVVTYLDDIILTGATDDEHRRTLKLVLGRLKEVGLRIRKEKFTFFQKEVEYLGHSLSSKGIRADPKKTAAIVNMPLPTNIAKLRFFLGMCNFYTEFVPKLAEMCSPLNQLLRKEARWNWTGEHTKAVERVKRLLNSPLLLTHYHPEWPIVLAADASNEGIGAVVYHRLRDGTVKVIAPASKMLNAAQRNYGQIEKEALALVYGVKKFHKYLWGRRFTLLTDHKPLVSIFGSKKGVPQMAACRLTRWAIALMNYSFDIEYRSTKNFCQADCLSRLPSSSDELFDANFDHREAEDELTVKQLIVELQAELPVTARVIAEATEKDSVLKQVKQFVLSGWPEKCPREELRSYFIKRTELSVSYGCLLWGIKTVIPMKLRSRVLIKLKMMRHIQDIEMKAQSCEACATAQKNPAKVAVKPWEVADRPWKRIHVDFAGPINGNMFLIVVDAHSKCPEVLHMSQITTEQTIESLKTVFARTDFDDLSYYSTSEYKANTVRDAFEKTNKKLRNCSDRRFKISKTVMACNYARDRKLWRKGVTGDVVCSTPKDDKRTKCVTKAQGLLTVKRKKIIRKRRKLNEVGSLPDEALSAGNSPNLADKNAQDLESPNIFQDQTSTPHKTTVETDDREHKPDGSVTIKQDEIPQKLRRSNCVRKPLSRLSI</sequence>
<name>A0A0V1K2Z0_TRIPS</name>
<evidence type="ECO:0000259" key="9">
    <source>
        <dbReference type="PROSITE" id="PS50878"/>
    </source>
</evidence>
<evidence type="ECO:0000256" key="3">
    <source>
        <dbReference type="ARBA" id="ARBA00022695"/>
    </source>
</evidence>
<dbReference type="GO" id="GO:0003964">
    <property type="term" value="F:RNA-directed DNA polymerase activity"/>
    <property type="evidence" value="ECO:0007669"/>
    <property type="project" value="UniProtKB-KW"/>
</dbReference>